<dbReference type="GO" id="GO:0003677">
    <property type="term" value="F:DNA binding"/>
    <property type="evidence" value="ECO:0007669"/>
    <property type="project" value="InterPro"/>
</dbReference>
<dbReference type="GO" id="GO:0003700">
    <property type="term" value="F:DNA-binding transcription factor activity"/>
    <property type="evidence" value="ECO:0007669"/>
    <property type="project" value="InterPro"/>
</dbReference>
<keyword evidence="1" id="KW-0539">Nucleus</keyword>
<dbReference type="GO" id="GO:0008270">
    <property type="term" value="F:zinc ion binding"/>
    <property type="evidence" value="ECO:0007669"/>
    <property type="project" value="InterPro"/>
</dbReference>
<dbReference type="Proteomes" id="UP000027222">
    <property type="component" value="Unassembled WGS sequence"/>
</dbReference>
<dbReference type="AlphaFoldDB" id="A0A067T5L0"/>
<evidence type="ECO:0000256" key="2">
    <source>
        <dbReference type="SAM" id="MobiDB-lite"/>
    </source>
</evidence>
<accession>A0A067T5L0</accession>
<proteinExistence type="predicted"/>
<feature type="compositionally biased region" description="Low complexity" evidence="2">
    <location>
        <begin position="81"/>
        <end position="94"/>
    </location>
</feature>
<dbReference type="InterPro" id="IPR007219">
    <property type="entry name" value="XnlR_reg_dom"/>
</dbReference>
<feature type="region of interest" description="Disordered" evidence="2">
    <location>
        <begin position="600"/>
        <end position="626"/>
    </location>
</feature>
<keyword evidence="5" id="KW-1185">Reference proteome</keyword>
<dbReference type="CDD" id="cd12148">
    <property type="entry name" value="fungal_TF_MHR"/>
    <property type="match status" value="1"/>
</dbReference>
<protein>
    <recommendedName>
        <fullName evidence="3">Xylanolytic transcriptional activator regulatory domain-containing protein</fullName>
    </recommendedName>
</protein>
<feature type="region of interest" description="Disordered" evidence="2">
    <location>
        <begin position="80"/>
        <end position="102"/>
    </location>
</feature>
<evidence type="ECO:0000313" key="4">
    <source>
        <dbReference type="EMBL" id="KDR75219.1"/>
    </source>
</evidence>
<organism evidence="4 5">
    <name type="scientific">Galerina marginata (strain CBS 339.88)</name>
    <dbReference type="NCBI Taxonomy" id="685588"/>
    <lineage>
        <taxon>Eukaryota</taxon>
        <taxon>Fungi</taxon>
        <taxon>Dikarya</taxon>
        <taxon>Basidiomycota</taxon>
        <taxon>Agaricomycotina</taxon>
        <taxon>Agaricomycetes</taxon>
        <taxon>Agaricomycetidae</taxon>
        <taxon>Agaricales</taxon>
        <taxon>Agaricineae</taxon>
        <taxon>Strophariaceae</taxon>
        <taxon>Galerina</taxon>
    </lineage>
</organism>
<dbReference type="InterPro" id="IPR050987">
    <property type="entry name" value="AtrR-like"/>
</dbReference>
<dbReference type="OrthoDB" id="4456959at2759"/>
<reference evidence="5" key="1">
    <citation type="journal article" date="2014" name="Proc. Natl. Acad. Sci. U.S.A.">
        <title>Extensive sampling of basidiomycete genomes demonstrates inadequacy of the white-rot/brown-rot paradigm for wood decay fungi.</title>
        <authorList>
            <person name="Riley R."/>
            <person name="Salamov A.A."/>
            <person name="Brown D.W."/>
            <person name="Nagy L.G."/>
            <person name="Floudas D."/>
            <person name="Held B.W."/>
            <person name="Levasseur A."/>
            <person name="Lombard V."/>
            <person name="Morin E."/>
            <person name="Otillar R."/>
            <person name="Lindquist E.A."/>
            <person name="Sun H."/>
            <person name="LaButti K.M."/>
            <person name="Schmutz J."/>
            <person name="Jabbour D."/>
            <person name="Luo H."/>
            <person name="Baker S.E."/>
            <person name="Pisabarro A.G."/>
            <person name="Walton J.D."/>
            <person name="Blanchette R.A."/>
            <person name="Henrissat B."/>
            <person name="Martin F."/>
            <person name="Cullen D."/>
            <person name="Hibbett D.S."/>
            <person name="Grigoriev I.V."/>
        </authorList>
    </citation>
    <scope>NUCLEOTIDE SEQUENCE [LARGE SCALE GENOMIC DNA]</scope>
    <source>
        <strain evidence="5">CBS 339.88</strain>
    </source>
</reference>
<evidence type="ECO:0000256" key="1">
    <source>
        <dbReference type="ARBA" id="ARBA00023242"/>
    </source>
</evidence>
<dbReference type="HOGENOM" id="CLU_006019_2_2_1"/>
<dbReference type="Pfam" id="PF04082">
    <property type="entry name" value="Fungal_trans"/>
    <property type="match status" value="1"/>
</dbReference>
<dbReference type="STRING" id="685588.A0A067T5L0"/>
<dbReference type="PANTHER" id="PTHR46910:SF38">
    <property type="entry name" value="ZN(2)-C6 FUNGAL-TYPE DOMAIN-CONTAINING PROTEIN"/>
    <property type="match status" value="1"/>
</dbReference>
<dbReference type="PANTHER" id="PTHR46910">
    <property type="entry name" value="TRANSCRIPTION FACTOR PDR1"/>
    <property type="match status" value="1"/>
</dbReference>
<feature type="compositionally biased region" description="Polar residues" evidence="2">
    <location>
        <begin position="613"/>
        <end position="626"/>
    </location>
</feature>
<sequence length="739" mass="83769">MTPPVNRRNRKPSKRIYIHSLEEKLAKMERYLHKLHPDQDIDSLLELPVDEIPKPSIVSVDDTRNTGSFSYPELKYPIPQSVSTETAASASTPSEQLDDSDLSEADDFGHVALAEHLSVLSLNAVHDRFFGQSSAFMFTKHASNVRSEVTGASSRLDPSKFRRPIFWDMRPWEMAYAMTPEPPYVYPEEDLSRSLVALYFEKMNTAFPVLHQPTFLKSFSLGQHLWDATFGMTLLQVCALGSRFSQDPRVIVPNDPTGLSAGWQYFCQVPMIRKSLLHKSTLYDLQYYCLATLYLVGTSIPHASWIVLGIGMRYAIEKGAHRRKGYNQRPSVEDEQLKRAFWSLVCIDRIMSSFLGRPSTIQDEEFDVEYPIECDDEYWETGDPEQAFKQPAGKPCSMTSFVCFVKLCEILGFALRTLYSTQKSKILSGLIGHEWQSRIVAELDSSMNKWIDSLPYFLRWDPDRRDSLFFHQSVTLYATYYYIQIQIHRPFLTKKSSLSFSSLAMCTNAARSCSHVLEAAVTRGIRVTPNLTMAAFSSGIVIVLNLLGNQRGDRESGMADLQKCLDVLKECEKRWHSAGRLRDMLTELASINEYQPTFNKRRHESISTDTKSRQSSGFTSNFSKQTQSISPGIPYMATNSNEPILFDSAATMPSNDWDLSNLLLIQMGYIQANAKESLEKQNFNVVPPTPGISPLPEYGNVIPPDFAMSDDMFALWSDIPDALSVEGWDAYLSGMRQSQ</sequence>
<gene>
    <name evidence="4" type="ORF">GALMADRAFT_157080</name>
</gene>
<evidence type="ECO:0000259" key="3">
    <source>
        <dbReference type="SMART" id="SM00906"/>
    </source>
</evidence>
<dbReference type="EMBL" id="KL142381">
    <property type="protein sequence ID" value="KDR75219.1"/>
    <property type="molecule type" value="Genomic_DNA"/>
</dbReference>
<dbReference type="SMART" id="SM00906">
    <property type="entry name" value="Fungal_trans"/>
    <property type="match status" value="1"/>
</dbReference>
<name>A0A067T5L0_GALM3</name>
<feature type="domain" description="Xylanolytic transcriptional activator regulatory" evidence="3">
    <location>
        <begin position="304"/>
        <end position="377"/>
    </location>
</feature>
<dbReference type="GO" id="GO:0006351">
    <property type="term" value="P:DNA-templated transcription"/>
    <property type="evidence" value="ECO:0007669"/>
    <property type="project" value="InterPro"/>
</dbReference>
<evidence type="ECO:0000313" key="5">
    <source>
        <dbReference type="Proteomes" id="UP000027222"/>
    </source>
</evidence>